<dbReference type="EMBL" id="BPLQ01005721">
    <property type="protein sequence ID" value="GIY16779.1"/>
    <property type="molecule type" value="Genomic_DNA"/>
</dbReference>
<name>A0AAV4R826_9ARAC</name>
<keyword evidence="3" id="KW-1185">Reference proteome</keyword>
<accession>A0AAV4R826</accession>
<feature type="compositionally biased region" description="Basic residues" evidence="1">
    <location>
        <begin position="34"/>
        <end position="46"/>
    </location>
</feature>
<organism evidence="2 3">
    <name type="scientific">Caerostris darwini</name>
    <dbReference type="NCBI Taxonomy" id="1538125"/>
    <lineage>
        <taxon>Eukaryota</taxon>
        <taxon>Metazoa</taxon>
        <taxon>Ecdysozoa</taxon>
        <taxon>Arthropoda</taxon>
        <taxon>Chelicerata</taxon>
        <taxon>Arachnida</taxon>
        <taxon>Araneae</taxon>
        <taxon>Araneomorphae</taxon>
        <taxon>Entelegynae</taxon>
        <taxon>Araneoidea</taxon>
        <taxon>Araneidae</taxon>
        <taxon>Caerostris</taxon>
    </lineage>
</organism>
<reference evidence="2 3" key="1">
    <citation type="submission" date="2021-06" db="EMBL/GenBank/DDBJ databases">
        <title>Caerostris darwini draft genome.</title>
        <authorList>
            <person name="Kono N."/>
            <person name="Arakawa K."/>
        </authorList>
    </citation>
    <scope>NUCLEOTIDE SEQUENCE [LARGE SCALE GENOMIC DNA]</scope>
</reference>
<feature type="region of interest" description="Disordered" evidence="1">
    <location>
        <begin position="19"/>
        <end position="59"/>
    </location>
</feature>
<evidence type="ECO:0000313" key="3">
    <source>
        <dbReference type="Proteomes" id="UP001054837"/>
    </source>
</evidence>
<protein>
    <submittedName>
        <fullName evidence="2">Uncharacterized protein</fullName>
    </submittedName>
</protein>
<evidence type="ECO:0000313" key="2">
    <source>
        <dbReference type="EMBL" id="GIY16779.1"/>
    </source>
</evidence>
<comment type="caution">
    <text evidence="2">The sequence shown here is derived from an EMBL/GenBank/DDBJ whole genome shotgun (WGS) entry which is preliminary data.</text>
</comment>
<dbReference type="AlphaFoldDB" id="A0AAV4R826"/>
<evidence type="ECO:0000256" key="1">
    <source>
        <dbReference type="SAM" id="MobiDB-lite"/>
    </source>
</evidence>
<dbReference type="Proteomes" id="UP001054837">
    <property type="component" value="Unassembled WGS sequence"/>
</dbReference>
<sequence length="116" mass="13067">MLYPNLHYTSLRDASRIHQSAWRRPAETQSINRKSARRRWKNKQASRSKQVPSGMQGHLRSPTALGVSLRVKCAYAVGGWESSHRLLHPRRLTIPLLNEAPFGGAPIIPSFFNAPA</sequence>
<gene>
    <name evidence="2" type="ORF">CDAR_558211</name>
</gene>
<proteinExistence type="predicted"/>